<proteinExistence type="inferred from homology"/>
<protein>
    <submittedName>
        <fullName evidence="8">Sugar transporter</fullName>
    </submittedName>
</protein>
<feature type="transmembrane region" description="Helical" evidence="7">
    <location>
        <begin position="21"/>
        <end position="42"/>
    </location>
</feature>
<feature type="transmembrane region" description="Helical" evidence="7">
    <location>
        <begin position="332"/>
        <end position="355"/>
    </location>
</feature>
<evidence type="ECO:0000256" key="4">
    <source>
        <dbReference type="ARBA" id="ARBA00022692"/>
    </source>
</evidence>
<feature type="transmembrane region" description="Helical" evidence="7">
    <location>
        <begin position="422"/>
        <end position="442"/>
    </location>
</feature>
<feature type="transmembrane region" description="Helical" evidence="7">
    <location>
        <begin position="294"/>
        <end position="312"/>
    </location>
</feature>
<dbReference type="PANTHER" id="PTHR30250:SF10">
    <property type="entry name" value="LIPOPOLYSACCHARIDE BIOSYNTHESIS PROTEIN WZXC"/>
    <property type="match status" value="1"/>
</dbReference>
<evidence type="ECO:0000256" key="7">
    <source>
        <dbReference type="SAM" id="Phobius"/>
    </source>
</evidence>
<keyword evidence="8" id="KW-0762">Sugar transport</keyword>
<feature type="transmembrane region" description="Helical" evidence="7">
    <location>
        <begin position="89"/>
        <end position="109"/>
    </location>
</feature>
<evidence type="ECO:0000256" key="3">
    <source>
        <dbReference type="ARBA" id="ARBA00022475"/>
    </source>
</evidence>
<evidence type="ECO:0000256" key="6">
    <source>
        <dbReference type="ARBA" id="ARBA00023136"/>
    </source>
</evidence>
<accession>A0A2P7B0V5</accession>
<evidence type="ECO:0000256" key="1">
    <source>
        <dbReference type="ARBA" id="ARBA00004651"/>
    </source>
</evidence>
<feature type="transmembrane region" description="Helical" evidence="7">
    <location>
        <begin position="393"/>
        <end position="410"/>
    </location>
</feature>
<comment type="subcellular location">
    <subcellularLocation>
        <location evidence="1">Cell membrane</location>
        <topology evidence="1">Multi-pass membrane protein</topology>
    </subcellularLocation>
</comment>
<gene>
    <name evidence="8" type="ORF">CU100_05190</name>
</gene>
<evidence type="ECO:0000256" key="5">
    <source>
        <dbReference type="ARBA" id="ARBA00022989"/>
    </source>
</evidence>
<sequence>MRSTQERHESMKYVRRAFFMATLGQYLSIVISLSFIVVMSRMMAPTEIGLSVIGLSVTTMVFSLREFVASDFLIQLDKVEPQDVCTARTVMVCFTCILAIGLFLASPWLAQFYENVSLKLFLWLTITAAVIESLAAPNLSLLRRDMQFGTVTLIDTVRLSVNAIATIGFAMLDWGFVSFAIGALVASIASTALTLAARQLWWSFIPSFQSLPALTRFGRYRGATSVVDRLYDSLPMVMLGSIMSSAAVGRYNRSVTISNLPDKLVLSSVFSVAFPALAAGVRNNLDIKPSYLRALGFISAVYWPALLMVAIISDPIVRLVLGHGWEDVIPIARLLTLSSVFFFPVVLTYPLLIALNANRSAFAFNMISRVSSAAILCIAAFFGVTAIAASQFISLPLQMVLCFIFVRRYIRFEWWDLYKAILPSFLASLSAITGPLLVAAYLGFRFNFTAAETVLVCFLAIIGWFIGLKATRHPILNEINIVFTSIAERIRAWRPYLLKSAQR</sequence>
<feature type="transmembrane region" description="Helical" evidence="7">
    <location>
        <begin position="121"/>
        <end position="142"/>
    </location>
</feature>
<keyword evidence="5 7" id="KW-1133">Transmembrane helix</keyword>
<dbReference type="PANTHER" id="PTHR30250">
    <property type="entry name" value="PST FAMILY PREDICTED COLANIC ACID TRANSPORTER"/>
    <property type="match status" value="1"/>
</dbReference>
<feature type="transmembrane region" description="Helical" evidence="7">
    <location>
        <begin position="163"/>
        <end position="188"/>
    </location>
</feature>
<dbReference type="Proteomes" id="UP000241158">
    <property type="component" value="Unassembled WGS sequence"/>
</dbReference>
<feature type="transmembrane region" description="Helical" evidence="7">
    <location>
        <begin position="48"/>
        <end position="68"/>
    </location>
</feature>
<dbReference type="GO" id="GO:0005886">
    <property type="term" value="C:plasma membrane"/>
    <property type="evidence" value="ECO:0007669"/>
    <property type="project" value="UniProtKB-SubCell"/>
</dbReference>
<comment type="similarity">
    <text evidence="2">Belongs to the polysaccharide synthase family.</text>
</comment>
<keyword evidence="6 7" id="KW-0472">Membrane</keyword>
<organism evidence="8 9">
    <name type="scientific">Phyllobacterium endophyticum</name>
    <dbReference type="NCBI Taxonomy" id="1149773"/>
    <lineage>
        <taxon>Bacteria</taxon>
        <taxon>Pseudomonadati</taxon>
        <taxon>Pseudomonadota</taxon>
        <taxon>Alphaproteobacteria</taxon>
        <taxon>Hyphomicrobiales</taxon>
        <taxon>Phyllobacteriaceae</taxon>
        <taxon>Phyllobacterium</taxon>
    </lineage>
</organism>
<evidence type="ECO:0000313" key="9">
    <source>
        <dbReference type="Proteomes" id="UP000241158"/>
    </source>
</evidence>
<keyword evidence="4 7" id="KW-0812">Transmembrane</keyword>
<dbReference type="InterPro" id="IPR050833">
    <property type="entry name" value="Poly_Biosynth_Transport"/>
</dbReference>
<feature type="transmembrane region" description="Helical" evidence="7">
    <location>
        <begin position="264"/>
        <end position="282"/>
    </location>
</feature>
<keyword evidence="8" id="KW-0813">Transport</keyword>
<evidence type="ECO:0000313" key="8">
    <source>
        <dbReference type="EMBL" id="PSH60106.1"/>
    </source>
</evidence>
<evidence type="ECO:0000256" key="2">
    <source>
        <dbReference type="ARBA" id="ARBA00007430"/>
    </source>
</evidence>
<feature type="transmembrane region" description="Helical" evidence="7">
    <location>
        <begin position="448"/>
        <end position="468"/>
    </location>
</feature>
<keyword evidence="3" id="KW-1003">Cell membrane</keyword>
<dbReference type="EMBL" id="PGGN01000001">
    <property type="protein sequence ID" value="PSH60106.1"/>
    <property type="molecule type" value="Genomic_DNA"/>
</dbReference>
<feature type="transmembrane region" description="Helical" evidence="7">
    <location>
        <begin position="367"/>
        <end position="387"/>
    </location>
</feature>
<comment type="caution">
    <text evidence="8">The sequence shown here is derived from an EMBL/GenBank/DDBJ whole genome shotgun (WGS) entry which is preliminary data.</text>
</comment>
<dbReference type="Pfam" id="PF13440">
    <property type="entry name" value="Polysacc_synt_3"/>
    <property type="match status" value="1"/>
</dbReference>
<reference evidence="9" key="1">
    <citation type="submission" date="2017-11" db="EMBL/GenBank/DDBJ databases">
        <authorList>
            <person name="Kuznetsova I."/>
            <person name="Sazanova A."/>
            <person name="Chirak E."/>
            <person name="Safronova V."/>
            <person name="Willems A."/>
        </authorList>
    </citation>
    <scope>NUCLEOTIDE SEQUENCE [LARGE SCALE GENOMIC DNA]</scope>
    <source>
        <strain evidence="9">PEPV15</strain>
    </source>
</reference>
<dbReference type="AlphaFoldDB" id="A0A2P7B0V5"/>
<keyword evidence="9" id="KW-1185">Reference proteome</keyword>
<name>A0A2P7B0V5_9HYPH</name>